<dbReference type="Proteomes" id="UP000886818">
    <property type="component" value="Chromosome"/>
</dbReference>
<dbReference type="PANTHER" id="PTHR43479:SF22">
    <property type="entry name" value="TRANSCRIPTIONAL REGULATOR, TETR FAMILY"/>
    <property type="match status" value="1"/>
</dbReference>
<name>A0ABX8R987_9CLOT</name>
<gene>
    <name evidence="4" type="ORF">KVH43_09650</name>
</gene>
<dbReference type="InterPro" id="IPR001647">
    <property type="entry name" value="HTH_TetR"/>
</dbReference>
<feature type="domain" description="HTH tetR-type" evidence="3">
    <location>
        <begin position="5"/>
        <end position="65"/>
    </location>
</feature>
<feature type="DNA-binding region" description="H-T-H motif" evidence="2">
    <location>
        <begin position="28"/>
        <end position="47"/>
    </location>
</feature>
<evidence type="ECO:0000256" key="1">
    <source>
        <dbReference type="ARBA" id="ARBA00023125"/>
    </source>
</evidence>
<dbReference type="RefSeq" id="WP_218282331.1">
    <property type="nucleotide sequence ID" value="NZ_CP078093.1"/>
</dbReference>
<proteinExistence type="predicted"/>
<dbReference type="Pfam" id="PF17932">
    <property type="entry name" value="TetR_C_24"/>
    <property type="match status" value="1"/>
</dbReference>
<dbReference type="InterPro" id="IPR041490">
    <property type="entry name" value="KstR2_TetR_C"/>
</dbReference>
<keyword evidence="5" id="KW-1185">Reference proteome</keyword>
<protein>
    <submittedName>
        <fullName evidence="4">TetR/AcrR family transcriptional regulator</fullName>
    </submittedName>
</protein>
<dbReference type="Pfam" id="PF00440">
    <property type="entry name" value="TetR_N"/>
    <property type="match status" value="1"/>
</dbReference>
<dbReference type="PROSITE" id="PS50977">
    <property type="entry name" value="HTH_TETR_2"/>
    <property type="match status" value="1"/>
</dbReference>
<evidence type="ECO:0000313" key="4">
    <source>
        <dbReference type="EMBL" id="QXM05633.1"/>
    </source>
</evidence>
<organism evidence="4 5">
    <name type="scientific">Crassaminicella indica</name>
    <dbReference type="NCBI Taxonomy" id="2855394"/>
    <lineage>
        <taxon>Bacteria</taxon>
        <taxon>Bacillati</taxon>
        <taxon>Bacillota</taxon>
        <taxon>Clostridia</taxon>
        <taxon>Eubacteriales</taxon>
        <taxon>Clostridiaceae</taxon>
        <taxon>Crassaminicella</taxon>
    </lineage>
</organism>
<evidence type="ECO:0000259" key="3">
    <source>
        <dbReference type="PROSITE" id="PS50977"/>
    </source>
</evidence>
<evidence type="ECO:0000313" key="5">
    <source>
        <dbReference type="Proteomes" id="UP000886818"/>
    </source>
</evidence>
<dbReference type="PROSITE" id="PS01081">
    <property type="entry name" value="HTH_TETR_1"/>
    <property type="match status" value="1"/>
</dbReference>
<dbReference type="PANTHER" id="PTHR43479">
    <property type="entry name" value="ACREF/ENVCD OPERON REPRESSOR-RELATED"/>
    <property type="match status" value="1"/>
</dbReference>
<dbReference type="InterPro" id="IPR023772">
    <property type="entry name" value="DNA-bd_HTH_TetR-type_CS"/>
</dbReference>
<reference evidence="4" key="1">
    <citation type="submission" date="2021-07" db="EMBL/GenBank/DDBJ databases">
        <title>Complete genome sequence of Crassaminicella sp. 143-21, isolated from a deep-sea hydrothermal vent.</title>
        <authorList>
            <person name="Li X."/>
        </authorList>
    </citation>
    <scope>NUCLEOTIDE SEQUENCE</scope>
    <source>
        <strain evidence="4">143-21</strain>
    </source>
</reference>
<evidence type="ECO:0000256" key="2">
    <source>
        <dbReference type="PROSITE-ProRule" id="PRU00335"/>
    </source>
</evidence>
<keyword evidence="1 2" id="KW-0238">DNA-binding</keyword>
<dbReference type="EMBL" id="CP078093">
    <property type="protein sequence ID" value="QXM05633.1"/>
    <property type="molecule type" value="Genomic_DNA"/>
</dbReference>
<sequence>MKKVKDKKQLIIEAAMKIFCRDGFHKATVSEIAAKAGVGKGTIYEYFDSKKQLFIEMMKYYANLYYENLIAAIEKEKTIMDKLKRYILIEEEIMTKHGDLAQIFMREAYNIGLEVHKIMKNNRIKQIQFFADLIQAGIDEGIFRNVNPYTAALAFMGSVHHIQVSKIFIKDSYSEEINIENLHDLLLNGIKK</sequence>
<dbReference type="InterPro" id="IPR050624">
    <property type="entry name" value="HTH-type_Tx_Regulator"/>
</dbReference>
<accession>A0ABX8R987</accession>